<evidence type="ECO:0000256" key="2">
    <source>
        <dbReference type="ARBA" id="ARBA00022478"/>
    </source>
</evidence>
<evidence type="ECO:0000256" key="3">
    <source>
        <dbReference type="ARBA" id="ARBA00022723"/>
    </source>
</evidence>
<feature type="binding site" evidence="8">
    <location>
        <position position="17"/>
    </location>
    <ligand>
        <name>Zn(2+)</name>
        <dbReference type="ChEBI" id="CHEBI:29105"/>
        <label>1</label>
    </ligand>
</feature>
<evidence type="ECO:0000256" key="4">
    <source>
        <dbReference type="ARBA" id="ARBA00022771"/>
    </source>
</evidence>
<dbReference type="PROSITE" id="PS51133">
    <property type="entry name" value="ZF_TFIIS_2"/>
    <property type="match status" value="1"/>
</dbReference>
<dbReference type="SMART" id="SM00440">
    <property type="entry name" value="ZnF_C2C2"/>
    <property type="match status" value="1"/>
</dbReference>
<dbReference type="EMBL" id="HBEZ01032652">
    <property type="protein sequence ID" value="CAD8640390.1"/>
    <property type="molecule type" value="Transcribed_RNA"/>
</dbReference>
<feature type="binding site" evidence="8">
    <location>
        <position position="85"/>
    </location>
    <ligand>
        <name>Zn(2+)</name>
        <dbReference type="ChEBI" id="CHEBI:29105"/>
        <label>2</label>
    </ligand>
</feature>
<feature type="binding site" evidence="8">
    <location>
        <position position="20"/>
    </location>
    <ligand>
        <name>Zn(2+)</name>
        <dbReference type="ChEBI" id="CHEBI:29105"/>
        <label>1</label>
    </ligand>
</feature>
<sequence length="124" mass="13516">MATYVVKEIPTGACVFCPDCGRILDPPKEVSTDSKCQGCGRGCPWSLFEGRTTVTCSRPKFNIAALLQEVDLEESDARATVEETCPKCAHGQAKYSTLQMRSADEGQTIFYECIGCAHVWSVNA</sequence>
<dbReference type="InterPro" id="IPR001222">
    <property type="entry name" value="Znf_TFIIS"/>
</dbReference>
<keyword evidence="6 7" id="KW-0539">Nucleus</keyword>
<reference evidence="11" key="1">
    <citation type="submission" date="2021-01" db="EMBL/GenBank/DDBJ databases">
        <authorList>
            <person name="Corre E."/>
            <person name="Pelletier E."/>
            <person name="Niang G."/>
            <person name="Scheremetjew M."/>
            <person name="Finn R."/>
            <person name="Kale V."/>
            <person name="Holt S."/>
            <person name="Cochrane G."/>
            <person name="Meng A."/>
            <person name="Brown T."/>
            <person name="Cohen L."/>
        </authorList>
    </citation>
    <scope>NUCLEOTIDE SEQUENCE</scope>
    <source>
        <strain evidence="11">CCAP979/52</strain>
    </source>
</reference>
<organism evidence="11">
    <name type="scientific">Cryptomonas curvata</name>
    <dbReference type="NCBI Taxonomy" id="233186"/>
    <lineage>
        <taxon>Eukaryota</taxon>
        <taxon>Cryptophyceae</taxon>
        <taxon>Cryptomonadales</taxon>
        <taxon>Cryptomonadaceae</taxon>
        <taxon>Cryptomonas</taxon>
    </lineage>
</organism>
<keyword evidence="4 9" id="KW-0863">Zinc-finger</keyword>
<keyword evidence="5 8" id="KW-0862">Zinc</keyword>
<feature type="binding site" evidence="8">
    <location>
        <position position="88"/>
    </location>
    <ligand>
        <name>Zn(2+)</name>
        <dbReference type="ChEBI" id="CHEBI:29105"/>
        <label>2</label>
    </ligand>
</feature>
<name>A0A7S0QLK0_9CRYP</name>
<dbReference type="GO" id="GO:0006363">
    <property type="term" value="P:termination of RNA polymerase I transcription"/>
    <property type="evidence" value="ECO:0007669"/>
    <property type="project" value="TreeGrafter"/>
</dbReference>
<feature type="binding site" evidence="8">
    <location>
        <position position="36"/>
    </location>
    <ligand>
        <name>Zn(2+)</name>
        <dbReference type="ChEBI" id="CHEBI:29105"/>
        <label>1</label>
    </ligand>
</feature>
<evidence type="ECO:0000256" key="9">
    <source>
        <dbReference type="PIRSR" id="PIRSR005586-2"/>
    </source>
</evidence>
<feature type="binding site" evidence="8">
    <location>
        <position position="39"/>
    </location>
    <ligand>
        <name>Zn(2+)</name>
        <dbReference type="ChEBI" id="CHEBI:29105"/>
        <label>1</label>
    </ligand>
</feature>
<feature type="binding site" evidence="8">
    <location>
        <position position="116"/>
    </location>
    <ligand>
        <name>Zn(2+)</name>
        <dbReference type="ChEBI" id="CHEBI:29105"/>
        <label>2</label>
    </ligand>
</feature>
<evidence type="ECO:0000256" key="7">
    <source>
        <dbReference type="PIRNR" id="PIRNR005586"/>
    </source>
</evidence>
<feature type="domain" description="TFIIS-type" evidence="10">
    <location>
        <begin position="81"/>
        <end position="121"/>
    </location>
</feature>
<dbReference type="GO" id="GO:0003676">
    <property type="term" value="F:nucleic acid binding"/>
    <property type="evidence" value="ECO:0007669"/>
    <property type="project" value="InterPro"/>
</dbReference>
<comment type="function">
    <text evidence="7">DNA-dependent RNA polymerase catalyzes the transcription of DNA into RNA using the four ribonucleoside triphosphates as substrates.</text>
</comment>
<dbReference type="GO" id="GO:0005736">
    <property type="term" value="C:RNA polymerase I complex"/>
    <property type="evidence" value="ECO:0007669"/>
    <property type="project" value="TreeGrafter"/>
</dbReference>
<protein>
    <recommendedName>
        <fullName evidence="7">DNA-directed RNA polymerase subunit</fullName>
    </recommendedName>
</protein>
<dbReference type="GO" id="GO:0003899">
    <property type="term" value="F:DNA-directed RNA polymerase activity"/>
    <property type="evidence" value="ECO:0007669"/>
    <property type="project" value="InterPro"/>
</dbReference>
<dbReference type="GO" id="GO:0008270">
    <property type="term" value="F:zinc ion binding"/>
    <property type="evidence" value="ECO:0007669"/>
    <property type="project" value="UniProtKB-KW"/>
</dbReference>
<dbReference type="PANTHER" id="PTHR11239">
    <property type="entry name" value="DNA-DIRECTED RNA POLYMERASE"/>
    <property type="match status" value="1"/>
</dbReference>
<comment type="subcellular location">
    <subcellularLocation>
        <location evidence="1">Nucleus</location>
        <location evidence="1">Nucleolus</location>
    </subcellularLocation>
</comment>
<proteinExistence type="inferred from homology"/>
<comment type="similarity">
    <text evidence="7">Belongs to the archaeal rpoM/eukaryotic RPA12/RPB9/RPC11 RNA polymerase family.</text>
</comment>
<evidence type="ECO:0000256" key="8">
    <source>
        <dbReference type="PIRSR" id="PIRSR005586-1"/>
    </source>
</evidence>
<feature type="binding site" evidence="8">
    <location>
        <position position="113"/>
    </location>
    <ligand>
        <name>Zn(2+)</name>
        <dbReference type="ChEBI" id="CHEBI:29105"/>
        <label>2</label>
    </ligand>
</feature>
<dbReference type="InterPro" id="IPR012164">
    <property type="entry name" value="Rpa12/Rpb9/Rpc10/TFS"/>
</dbReference>
<dbReference type="CDD" id="cd10507">
    <property type="entry name" value="Zn-ribbon_RPA12"/>
    <property type="match status" value="1"/>
</dbReference>
<evidence type="ECO:0000256" key="1">
    <source>
        <dbReference type="ARBA" id="ARBA00004604"/>
    </source>
</evidence>
<dbReference type="Pfam" id="PF01096">
    <property type="entry name" value="Zn_ribbon_TFIIS"/>
    <property type="match status" value="1"/>
</dbReference>
<keyword evidence="2 7" id="KW-0240">DNA-directed RNA polymerase</keyword>
<keyword evidence="3 8" id="KW-0479">Metal-binding</keyword>
<dbReference type="InterPro" id="IPR034004">
    <property type="entry name" value="Zn_ribbon_RPA12_C"/>
</dbReference>
<dbReference type="PANTHER" id="PTHR11239:SF14">
    <property type="entry name" value="DNA-DIRECTED RNA POLYMERASE I SUBUNIT RPA12"/>
    <property type="match status" value="1"/>
</dbReference>
<evidence type="ECO:0000313" key="11">
    <source>
        <dbReference type="EMBL" id="CAD8640390.1"/>
    </source>
</evidence>
<dbReference type="SUPFAM" id="SSF57783">
    <property type="entry name" value="Zinc beta-ribbon"/>
    <property type="match status" value="1"/>
</dbReference>
<feature type="zinc finger region" description="C4-type" evidence="9">
    <location>
        <begin position="17"/>
        <end position="39"/>
    </location>
</feature>
<keyword evidence="7" id="KW-0804">Transcription</keyword>
<evidence type="ECO:0000256" key="5">
    <source>
        <dbReference type="ARBA" id="ARBA00022833"/>
    </source>
</evidence>
<accession>A0A7S0QLK0</accession>
<evidence type="ECO:0000259" key="10">
    <source>
        <dbReference type="PROSITE" id="PS51133"/>
    </source>
</evidence>
<dbReference type="AlphaFoldDB" id="A0A7S0QLK0"/>
<dbReference type="Gene3D" id="2.20.25.10">
    <property type="match status" value="1"/>
</dbReference>
<evidence type="ECO:0000256" key="6">
    <source>
        <dbReference type="ARBA" id="ARBA00023242"/>
    </source>
</evidence>
<dbReference type="PROSITE" id="PS00466">
    <property type="entry name" value="ZF_TFIIS_1"/>
    <property type="match status" value="1"/>
</dbReference>
<dbReference type="PIRSF" id="PIRSF005586">
    <property type="entry name" value="RNApol_RpoM"/>
    <property type="match status" value="1"/>
</dbReference>
<gene>
    <name evidence="11" type="ORF">CCUR1050_LOCUS18074</name>
</gene>